<evidence type="ECO:0000256" key="2">
    <source>
        <dbReference type="SAM" id="SignalP"/>
    </source>
</evidence>
<keyword evidence="1" id="KW-0812">Transmembrane</keyword>
<evidence type="ECO:0000259" key="3">
    <source>
        <dbReference type="Pfam" id="PF20163"/>
    </source>
</evidence>
<dbReference type="PANTHER" id="PTHR35395:SF1">
    <property type="entry name" value="DUF6536 DOMAIN-CONTAINING PROTEIN"/>
    <property type="match status" value="1"/>
</dbReference>
<dbReference type="EMBL" id="CAMGZC010000640">
    <property type="protein sequence ID" value="CAI0649042.1"/>
    <property type="molecule type" value="Genomic_DNA"/>
</dbReference>
<dbReference type="AlphaFoldDB" id="A0A9W4RY88"/>
<accession>A0A9W4RY88</accession>
<proteinExistence type="predicted"/>
<reference evidence="4" key="1">
    <citation type="submission" date="2022-08" db="EMBL/GenBank/DDBJ databases">
        <authorList>
            <person name="Giroux E."/>
            <person name="Giroux E."/>
        </authorList>
    </citation>
    <scope>NUCLEOTIDE SEQUENCE</scope>
    <source>
        <strain evidence="4">H1091258</strain>
    </source>
</reference>
<feature type="transmembrane region" description="Helical" evidence="1">
    <location>
        <begin position="358"/>
        <end position="380"/>
    </location>
</feature>
<dbReference type="Pfam" id="PF20163">
    <property type="entry name" value="DUF6536"/>
    <property type="match status" value="1"/>
</dbReference>
<evidence type="ECO:0000313" key="4">
    <source>
        <dbReference type="EMBL" id="CAI0649042.1"/>
    </source>
</evidence>
<dbReference type="PANTHER" id="PTHR35395">
    <property type="entry name" value="DUF6536 DOMAIN-CONTAINING PROTEIN"/>
    <property type="match status" value="1"/>
</dbReference>
<dbReference type="InterPro" id="IPR046623">
    <property type="entry name" value="DUF6536"/>
</dbReference>
<keyword evidence="5" id="KW-1185">Reference proteome</keyword>
<organism evidence="4 5">
    <name type="scientific">Colletotrichum noveboracense</name>
    <dbReference type="NCBI Taxonomy" id="2664923"/>
    <lineage>
        <taxon>Eukaryota</taxon>
        <taxon>Fungi</taxon>
        <taxon>Dikarya</taxon>
        <taxon>Ascomycota</taxon>
        <taxon>Pezizomycotina</taxon>
        <taxon>Sordariomycetes</taxon>
        <taxon>Hypocreomycetidae</taxon>
        <taxon>Glomerellales</taxon>
        <taxon>Glomerellaceae</taxon>
        <taxon>Colletotrichum</taxon>
        <taxon>Colletotrichum gloeosporioides species complex</taxon>
    </lineage>
</organism>
<keyword evidence="2" id="KW-0732">Signal</keyword>
<gene>
    <name evidence="4" type="ORF">CGXH109_LOCUS81983</name>
</gene>
<dbReference type="Proteomes" id="UP001152533">
    <property type="component" value="Unassembled WGS sequence"/>
</dbReference>
<feature type="domain" description="DUF6536" evidence="3">
    <location>
        <begin position="2"/>
        <end position="145"/>
    </location>
</feature>
<name>A0A9W4RY88_9PEZI</name>
<keyword evidence="1" id="KW-1133">Transmembrane helix</keyword>
<evidence type="ECO:0000313" key="5">
    <source>
        <dbReference type="Proteomes" id="UP001152533"/>
    </source>
</evidence>
<feature type="chain" id="PRO_5040932321" description="DUF6536 domain-containing protein" evidence="2">
    <location>
        <begin position="19"/>
        <end position="402"/>
    </location>
</feature>
<sequence>MSTVLLTLIGILAAAVSATDGDIRKSWIFPMDCRSGNAAIANVMLHLFINILSTAVLASSNFFMQVLNAPSRQEVYAAHAQGYWVDIGIPSLWNVFDLSNFKSLAWFSLLLTSLPIHMLFNSSVFRIDDYVGDFHVTIATESFLEGGSYYMPGASLRMGGKHPLHVDKQINVSRAATQGSKWERLGAAECREIYSDACSGLRDYRNVVLIAKGQGWRRSDLWDLPAKGDKFWQPIVPGSELNTLWYSEQCSMKGRIQWHDTKVTCTNSCSTRGYIKGPESGRPWFLPIRWRYRAERNEYVLNYTGKYEALVGGGSGNRSLTPGILQFGRQFDPDAFEILYCRAEVRSSNCAVAISNPLLLAVALSVVFKIGICVIIIRVLGPQESLVTLGDAIASFISAEDR</sequence>
<protein>
    <recommendedName>
        <fullName evidence="3">DUF6536 domain-containing protein</fullName>
    </recommendedName>
</protein>
<feature type="signal peptide" evidence="2">
    <location>
        <begin position="1"/>
        <end position="18"/>
    </location>
</feature>
<evidence type="ECO:0000256" key="1">
    <source>
        <dbReference type="SAM" id="Phobius"/>
    </source>
</evidence>
<comment type="caution">
    <text evidence="4">The sequence shown here is derived from an EMBL/GenBank/DDBJ whole genome shotgun (WGS) entry which is preliminary data.</text>
</comment>
<keyword evidence="1" id="KW-0472">Membrane</keyword>